<dbReference type="InterPro" id="IPR038763">
    <property type="entry name" value="DHH_sf"/>
</dbReference>
<dbReference type="SUPFAM" id="SSF64182">
    <property type="entry name" value="DHH phosphoesterases"/>
    <property type="match status" value="1"/>
</dbReference>
<evidence type="ECO:0000313" key="3">
    <source>
        <dbReference type="Proteomes" id="UP000034803"/>
    </source>
</evidence>
<evidence type="ECO:0000313" key="2">
    <source>
        <dbReference type="EMBL" id="KKP31279.1"/>
    </source>
</evidence>
<dbReference type="EMBL" id="LBOI01000012">
    <property type="protein sequence ID" value="KKP31279.1"/>
    <property type="molecule type" value="Genomic_DNA"/>
</dbReference>
<feature type="region of interest" description="Disordered" evidence="1">
    <location>
        <begin position="255"/>
        <end position="287"/>
    </location>
</feature>
<dbReference type="AlphaFoldDB" id="A0A0F9YIF8"/>
<name>A0A0F9YIF8_9BACT</name>
<evidence type="ECO:0000256" key="1">
    <source>
        <dbReference type="SAM" id="MobiDB-lite"/>
    </source>
</evidence>
<sequence>MDNSFKNLIDSASEVLILLPSESFVDQVSAGLSLYLTLRPLKNVSISSLNPMTAEFSRLIGVDKIGTEVGSKNLTIKFTNYQAEDVDKVSYDIENGQFKLTVSPKSGLNSPTKEQIDISYSGVGADTVILIGGENETSFPILSNPEFKDAKIIHIGIRFLEVTSDLQILSFASPASGVSELMANLIKESGLSIDPDIATNLLSGIEDSSKNFQGSDVTALTFEIFAELLKLGGIRMPKILSSDTNVRSQQVKQVEKTTKVEEQKEEEVEEIPQSWTEPKVYTGTSVS</sequence>
<dbReference type="Proteomes" id="UP000034803">
    <property type="component" value="Unassembled WGS sequence"/>
</dbReference>
<reference evidence="2 3" key="1">
    <citation type="journal article" date="2015" name="Nature">
        <title>rRNA introns, odd ribosomes, and small enigmatic genomes across a large radiation of phyla.</title>
        <authorList>
            <person name="Brown C.T."/>
            <person name="Hug L.A."/>
            <person name="Thomas B.C."/>
            <person name="Sharon I."/>
            <person name="Castelle C.J."/>
            <person name="Singh A."/>
            <person name="Wilkins M.J."/>
            <person name="Williams K.H."/>
            <person name="Banfield J.F."/>
        </authorList>
    </citation>
    <scope>NUCLEOTIDE SEQUENCE [LARGE SCALE GENOMIC DNA]</scope>
</reference>
<proteinExistence type="predicted"/>
<protein>
    <submittedName>
        <fullName evidence="2">DHHA1 domain protein</fullName>
    </submittedName>
</protein>
<dbReference type="Gene3D" id="3.90.1640.10">
    <property type="entry name" value="inorganic pyrophosphatase (n-terminal core)"/>
    <property type="match status" value="1"/>
</dbReference>
<gene>
    <name evidence="2" type="ORF">UR21_C0012G0020</name>
</gene>
<accession>A0A0F9YIF8</accession>
<comment type="caution">
    <text evidence="2">The sequence shown here is derived from an EMBL/GenBank/DDBJ whole genome shotgun (WGS) entry which is preliminary data.</text>
</comment>
<organism evidence="2 3">
    <name type="scientific">Candidatus Woesebacteria bacterium GW2011_GWC2_31_9</name>
    <dbReference type="NCBI Taxonomy" id="1618586"/>
    <lineage>
        <taxon>Bacteria</taxon>
        <taxon>Candidatus Woeseibacteriota</taxon>
    </lineage>
</organism>